<dbReference type="EMBL" id="BAAAPE010000005">
    <property type="protein sequence ID" value="GAA2068739.1"/>
    <property type="molecule type" value="Genomic_DNA"/>
</dbReference>
<evidence type="ECO:0000313" key="3">
    <source>
        <dbReference type="Proteomes" id="UP001500016"/>
    </source>
</evidence>
<name>A0ABP5H9I7_9ACTN</name>
<proteinExistence type="predicted"/>
<dbReference type="RefSeq" id="WP_344525777.1">
    <property type="nucleotide sequence ID" value="NZ_BAAAPE010000005.1"/>
</dbReference>
<evidence type="ECO:0000313" key="2">
    <source>
        <dbReference type="EMBL" id="GAA2068739.1"/>
    </source>
</evidence>
<comment type="caution">
    <text evidence="2">The sequence shown here is derived from an EMBL/GenBank/DDBJ whole genome shotgun (WGS) entry which is preliminary data.</text>
</comment>
<dbReference type="Pfam" id="PF17939">
    <property type="entry name" value="TetR_C_30"/>
    <property type="match status" value="1"/>
</dbReference>
<dbReference type="Gene3D" id="1.10.357.10">
    <property type="entry name" value="Tetracycline Repressor, domain 2"/>
    <property type="match status" value="1"/>
</dbReference>
<gene>
    <name evidence="2" type="ORF">GCM10009801_17320</name>
</gene>
<evidence type="ECO:0000259" key="1">
    <source>
        <dbReference type="Pfam" id="PF17939"/>
    </source>
</evidence>
<accession>A0ABP5H9I7</accession>
<sequence>MPELNASRAAAAPPARVGPAEGRYLAALTAALPQLSPREVAFRYRAMVGLLGLYQSGVLADLHPGRSDSDSADGGSLTVEEETEALVALLTAAVTGQGAERD</sequence>
<protein>
    <recommendedName>
        <fullName evidence="1">PsrA tetracyclin repressor-like C-terminal domain-containing protein</fullName>
    </recommendedName>
</protein>
<reference evidence="3" key="1">
    <citation type="journal article" date="2019" name="Int. J. Syst. Evol. Microbiol.">
        <title>The Global Catalogue of Microorganisms (GCM) 10K type strain sequencing project: providing services to taxonomists for standard genome sequencing and annotation.</title>
        <authorList>
            <consortium name="The Broad Institute Genomics Platform"/>
            <consortium name="The Broad Institute Genome Sequencing Center for Infectious Disease"/>
            <person name="Wu L."/>
            <person name="Ma J."/>
        </authorList>
    </citation>
    <scope>NUCLEOTIDE SEQUENCE [LARGE SCALE GENOMIC DNA]</scope>
    <source>
        <strain evidence="3">JCM 15478</strain>
    </source>
</reference>
<keyword evidence="3" id="KW-1185">Reference proteome</keyword>
<dbReference type="Proteomes" id="UP001500016">
    <property type="component" value="Unassembled WGS sequence"/>
</dbReference>
<organism evidence="2 3">
    <name type="scientific">Streptomyces albiaxialis</name>
    <dbReference type="NCBI Taxonomy" id="329523"/>
    <lineage>
        <taxon>Bacteria</taxon>
        <taxon>Bacillati</taxon>
        <taxon>Actinomycetota</taxon>
        <taxon>Actinomycetes</taxon>
        <taxon>Kitasatosporales</taxon>
        <taxon>Streptomycetaceae</taxon>
        <taxon>Streptomyces</taxon>
    </lineage>
</organism>
<feature type="domain" description="PsrA tetracyclin repressor-like C-terminal" evidence="1">
    <location>
        <begin position="16"/>
        <end position="72"/>
    </location>
</feature>
<dbReference type="InterPro" id="IPR041586">
    <property type="entry name" value="PsrA_TetR_C"/>
</dbReference>